<reference evidence="1" key="1">
    <citation type="journal article" date="2022" name="bioRxiv">
        <title>Sequencing and chromosome-scale assembly of the giantPleurodeles waltlgenome.</title>
        <authorList>
            <person name="Brown T."/>
            <person name="Elewa A."/>
            <person name="Iarovenko S."/>
            <person name="Subramanian E."/>
            <person name="Araus A.J."/>
            <person name="Petzold A."/>
            <person name="Susuki M."/>
            <person name="Suzuki K.-i.T."/>
            <person name="Hayashi T."/>
            <person name="Toyoda A."/>
            <person name="Oliveira C."/>
            <person name="Osipova E."/>
            <person name="Leigh N.D."/>
            <person name="Simon A."/>
            <person name="Yun M.H."/>
        </authorList>
    </citation>
    <scope>NUCLEOTIDE SEQUENCE</scope>
    <source>
        <strain evidence="1">20211129_DDA</strain>
        <tissue evidence="1">Liver</tissue>
    </source>
</reference>
<keyword evidence="2" id="KW-1185">Reference proteome</keyword>
<dbReference type="Proteomes" id="UP001066276">
    <property type="component" value="Chromosome 1_1"/>
</dbReference>
<gene>
    <name evidence="1" type="ORF">NDU88_003185</name>
</gene>
<protein>
    <submittedName>
        <fullName evidence="1">Uncharacterized protein</fullName>
    </submittedName>
</protein>
<organism evidence="1 2">
    <name type="scientific">Pleurodeles waltl</name>
    <name type="common">Iberian ribbed newt</name>
    <dbReference type="NCBI Taxonomy" id="8319"/>
    <lineage>
        <taxon>Eukaryota</taxon>
        <taxon>Metazoa</taxon>
        <taxon>Chordata</taxon>
        <taxon>Craniata</taxon>
        <taxon>Vertebrata</taxon>
        <taxon>Euteleostomi</taxon>
        <taxon>Amphibia</taxon>
        <taxon>Batrachia</taxon>
        <taxon>Caudata</taxon>
        <taxon>Salamandroidea</taxon>
        <taxon>Salamandridae</taxon>
        <taxon>Pleurodelinae</taxon>
        <taxon>Pleurodeles</taxon>
    </lineage>
</organism>
<dbReference type="EMBL" id="JANPWB010000001">
    <property type="protein sequence ID" value="KAJ1215577.1"/>
    <property type="molecule type" value="Genomic_DNA"/>
</dbReference>
<evidence type="ECO:0000313" key="2">
    <source>
        <dbReference type="Proteomes" id="UP001066276"/>
    </source>
</evidence>
<sequence>MFRKECLQSSRLCLEYDGGRRWTAVAGIPDISYVVRVAEVQDRKPPVQQAPDSKPAARFRQRSVHMGMGLGVPWAALHEFEEARWGRA</sequence>
<name>A0AAV7WRM5_PLEWA</name>
<accession>A0AAV7WRM5</accession>
<proteinExistence type="predicted"/>
<comment type="caution">
    <text evidence="1">The sequence shown here is derived from an EMBL/GenBank/DDBJ whole genome shotgun (WGS) entry which is preliminary data.</text>
</comment>
<dbReference type="AlphaFoldDB" id="A0AAV7WRM5"/>
<evidence type="ECO:0000313" key="1">
    <source>
        <dbReference type="EMBL" id="KAJ1215577.1"/>
    </source>
</evidence>